<feature type="domain" description="Anti-sigma factor RsgI-like middle" evidence="2">
    <location>
        <begin position="60"/>
        <end position="131"/>
    </location>
</feature>
<evidence type="ECO:0000313" key="3">
    <source>
        <dbReference type="EMBL" id="MRX80506.1"/>
    </source>
</evidence>
<proteinExistence type="predicted"/>
<protein>
    <recommendedName>
        <fullName evidence="2">Anti-sigma factor RsgI-like middle domain-containing protein</fullName>
    </recommendedName>
</protein>
<dbReference type="EMBL" id="VTFZ01000010">
    <property type="protein sequence ID" value="MRX80506.1"/>
    <property type="molecule type" value="Genomic_DNA"/>
</dbReference>
<organism evidence="3 4">
    <name type="scientific">Enorma shizhengliae</name>
    <dbReference type="NCBI Taxonomy" id="2606615"/>
    <lineage>
        <taxon>Bacteria</taxon>
        <taxon>Bacillati</taxon>
        <taxon>Actinomycetota</taxon>
        <taxon>Coriobacteriia</taxon>
        <taxon>Coriobacteriales</taxon>
        <taxon>Coriobacteriaceae</taxon>
        <taxon>Enorma</taxon>
    </lineage>
</organism>
<dbReference type="InterPro" id="IPR055431">
    <property type="entry name" value="RsgI_M"/>
</dbReference>
<evidence type="ECO:0000313" key="4">
    <source>
        <dbReference type="Proteomes" id="UP000470010"/>
    </source>
</evidence>
<feature type="compositionally biased region" description="Low complexity" evidence="1">
    <location>
        <begin position="255"/>
        <end position="307"/>
    </location>
</feature>
<comment type="caution">
    <text evidence="3">The sequence shown here is derived from an EMBL/GenBank/DDBJ whole genome shotgun (WGS) entry which is preliminary data.</text>
</comment>
<name>A0A7K0GBM4_9ACTN</name>
<gene>
    <name evidence="3" type="ORF">GJE22_07890</name>
</gene>
<evidence type="ECO:0000256" key="1">
    <source>
        <dbReference type="SAM" id="MobiDB-lite"/>
    </source>
</evidence>
<dbReference type="Pfam" id="PF23750">
    <property type="entry name" value="RsgI_M"/>
    <property type="match status" value="1"/>
</dbReference>
<feature type="compositionally biased region" description="Gly residues" evidence="1">
    <location>
        <begin position="221"/>
        <end position="241"/>
    </location>
</feature>
<dbReference type="Proteomes" id="UP000470010">
    <property type="component" value="Unassembled WGS sequence"/>
</dbReference>
<feature type="region of interest" description="Disordered" evidence="1">
    <location>
        <begin position="176"/>
        <end position="307"/>
    </location>
</feature>
<keyword evidence="4" id="KW-1185">Reference proteome</keyword>
<sequence>MTNKQLTIVLATLLAVIVGGGALFAIWSGTQAPGQAPAVAATEPEELPYPEGGGTLILRVNPEFAIHYDADGVVVGVEALNADAENMGLDLSALEGQECRTAVSTLIARINEAGYFVEEVEGEGNTIDLEVEDGSSLPANDFLKNIVSDSQTYVIGQNKTASMQVTGSSNYGWTNYSDSDYGPENDGVTDYYDSDYGPLNDGVTDYQEPAPTAPPATSSGSSGGSSSGSSGGSGGSSGGSSGSASSGGSSGGGSSAPAPSGGNSNYGNSNYGGNSGYSSNSGYDSNNSGYDSGGNSNYDSDNSGYDD</sequence>
<reference evidence="4" key="1">
    <citation type="submission" date="2019-08" db="EMBL/GenBank/DDBJ databases">
        <title>Arthrobacter sp. nov., isolated from plateau pika and Tibetan wild ass.</title>
        <authorList>
            <person name="Ge Y."/>
        </authorList>
    </citation>
    <scope>NUCLEOTIDE SEQUENCE [LARGE SCALE GENOMIC DNA]</scope>
    <source>
        <strain evidence="4">HF-1365</strain>
    </source>
</reference>
<evidence type="ECO:0000259" key="2">
    <source>
        <dbReference type="Pfam" id="PF23750"/>
    </source>
</evidence>
<dbReference type="RefSeq" id="WP_144687911.1">
    <property type="nucleotide sequence ID" value="NZ_VLLQ01000003.1"/>
</dbReference>
<accession>A0A7K0GBM4</accession>
<dbReference type="AlphaFoldDB" id="A0A7K0GBM4"/>